<protein>
    <recommendedName>
        <fullName evidence="4 12">Heme exporter protein D</fullName>
    </recommendedName>
</protein>
<dbReference type="Pfam" id="PF04995">
    <property type="entry name" value="CcmD"/>
    <property type="match status" value="1"/>
</dbReference>
<evidence type="ECO:0000256" key="10">
    <source>
        <dbReference type="ARBA" id="ARBA00022989"/>
    </source>
</evidence>
<comment type="subcellular location">
    <subcellularLocation>
        <location evidence="2 12">Cell inner membrane</location>
        <topology evidence="2 12">Single-pass membrane protein</topology>
    </subcellularLocation>
</comment>
<gene>
    <name evidence="13" type="ORF">SAMN04488075_0469</name>
</gene>
<evidence type="ECO:0000256" key="7">
    <source>
        <dbReference type="ARBA" id="ARBA00022519"/>
    </source>
</evidence>
<comment type="similarity">
    <text evidence="3 12">Belongs to the CcmD/CycX/HelD family.</text>
</comment>
<evidence type="ECO:0000256" key="2">
    <source>
        <dbReference type="ARBA" id="ARBA00004377"/>
    </source>
</evidence>
<evidence type="ECO:0000256" key="12">
    <source>
        <dbReference type="RuleBase" id="RU363101"/>
    </source>
</evidence>
<reference evidence="14" key="1">
    <citation type="submission" date="2016-10" db="EMBL/GenBank/DDBJ databases">
        <authorList>
            <person name="Varghese N."/>
            <person name="Submissions S."/>
        </authorList>
    </citation>
    <scope>NUCLEOTIDE SEQUENCE [LARGE SCALE GENOMIC DNA]</scope>
    <source>
        <strain evidence="14">DSM 11593</strain>
    </source>
</reference>
<evidence type="ECO:0000256" key="5">
    <source>
        <dbReference type="ARBA" id="ARBA00022448"/>
    </source>
</evidence>
<organism evidence="13 14">
    <name type="scientific">Paracoccus alkenifer</name>
    <dbReference type="NCBI Taxonomy" id="65735"/>
    <lineage>
        <taxon>Bacteria</taxon>
        <taxon>Pseudomonadati</taxon>
        <taxon>Pseudomonadota</taxon>
        <taxon>Alphaproteobacteria</taxon>
        <taxon>Rhodobacterales</taxon>
        <taxon>Paracoccaceae</taxon>
        <taxon>Paracoccus</taxon>
    </lineage>
</organism>
<keyword evidence="6 12" id="KW-1003">Cell membrane</keyword>
<name>A0A1H6JLW6_9RHOB</name>
<accession>A0A1H6JLW6</accession>
<dbReference type="Proteomes" id="UP000199125">
    <property type="component" value="Unassembled WGS sequence"/>
</dbReference>
<dbReference type="RefSeq" id="WP_177172456.1">
    <property type="nucleotide sequence ID" value="NZ_FNXG01000001.1"/>
</dbReference>
<dbReference type="NCBIfam" id="TIGR03141">
    <property type="entry name" value="cytochro_ccmD"/>
    <property type="match status" value="1"/>
</dbReference>
<feature type="transmembrane region" description="Helical" evidence="12">
    <location>
        <begin position="12"/>
        <end position="32"/>
    </location>
</feature>
<proteinExistence type="inferred from homology"/>
<sequence>MMVELGRYAVPVLTAWGISAALIVGLIVQTLAAGARARRALEEVERRG</sequence>
<evidence type="ECO:0000313" key="13">
    <source>
        <dbReference type="EMBL" id="SEH63046.1"/>
    </source>
</evidence>
<dbReference type="EMBL" id="FNXG01000001">
    <property type="protein sequence ID" value="SEH63046.1"/>
    <property type="molecule type" value="Genomic_DNA"/>
</dbReference>
<evidence type="ECO:0000256" key="9">
    <source>
        <dbReference type="ARBA" id="ARBA00022748"/>
    </source>
</evidence>
<keyword evidence="11 12" id="KW-0472">Membrane</keyword>
<evidence type="ECO:0000256" key="8">
    <source>
        <dbReference type="ARBA" id="ARBA00022692"/>
    </source>
</evidence>
<evidence type="ECO:0000256" key="1">
    <source>
        <dbReference type="ARBA" id="ARBA00002442"/>
    </source>
</evidence>
<evidence type="ECO:0000313" key="14">
    <source>
        <dbReference type="Proteomes" id="UP000199125"/>
    </source>
</evidence>
<evidence type="ECO:0000256" key="4">
    <source>
        <dbReference type="ARBA" id="ARBA00016461"/>
    </source>
</evidence>
<dbReference type="GO" id="GO:0017004">
    <property type="term" value="P:cytochrome complex assembly"/>
    <property type="evidence" value="ECO:0007669"/>
    <property type="project" value="UniProtKB-KW"/>
</dbReference>
<keyword evidence="14" id="KW-1185">Reference proteome</keyword>
<dbReference type="GO" id="GO:0015886">
    <property type="term" value="P:heme transport"/>
    <property type="evidence" value="ECO:0007669"/>
    <property type="project" value="InterPro"/>
</dbReference>
<dbReference type="AlphaFoldDB" id="A0A1H6JLW6"/>
<evidence type="ECO:0000256" key="11">
    <source>
        <dbReference type="ARBA" id="ARBA00023136"/>
    </source>
</evidence>
<comment type="function">
    <text evidence="1 12">Required for the export of heme to the periplasm for the biogenesis of c-type cytochromes.</text>
</comment>
<keyword evidence="5 12" id="KW-0813">Transport</keyword>
<evidence type="ECO:0000256" key="6">
    <source>
        <dbReference type="ARBA" id="ARBA00022475"/>
    </source>
</evidence>
<keyword evidence="8 12" id="KW-0812">Transmembrane</keyword>
<keyword evidence="9 12" id="KW-0201">Cytochrome c-type biogenesis</keyword>
<dbReference type="InterPro" id="IPR007078">
    <property type="entry name" value="Haem_export_protD_CcmD"/>
</dbReference>
<keyword evidence="7 12" id="KW-0997">Cell inner membrane</keyword>
<evidence type="ECO:0000256" key="3">
    <source>
        <dbReference type="ARBA" id="ARBA00008741"/>
    </source>
</evidence>
<dbReference type="GO" id="GO:0005886">
    <property type="term" value="C:plasma membrane"/>
    <property type="evidence" value="ECO:0007669"/>
    <property type="project" value="UniProtKB-SubCell"/>
</dbReference>
<keyword evidence="10 12" id="KW-1133">Transmembrane helix</keyword>